<gene>
    <name evidence="2" type="ORF">CEPIT_LOCUS16009</name>
</gene>
<reference evidence="2" key="1">
    <citation type="submission" date="2022-07" db="EMBL/GenBank/DDBJ databases">
        <authorList>
            <person name="Macas J."/>
            <person name="Novak P."/>
            <person name="Neumann P."/>
        </authorList>
    </citation>
    <scope>NUCLEOTIDE SEQUENCE</scope>
</reference>
<feature type="non-terminal residue" evidence="2">
    <location>
        <position position="101"/>
    </location>
</feature>
<name>A0AAV0DIY2_9ASTE</name>
<dbReference type="Proteomes" id="UP001152523">
    <property type="component" value="Unassembled WGS sequence"/>
</dbReference>
<evidence type="ECO:0000313" key="3">
    <source>
        <dbReference type="Proteomes" id="UP001152523"/>
    </source>
</evidence>
<sequence>MAGRRDCGSHHGRSKSQNGGHYGRSKSLGGSHYGRSKSLGGSHYGQSKSLGDGSARLPAVPVITVAVEKLFPIFNFFFSIKVHLWPFSYTWFKMDGCATVG</sequence>
<evidence type="ECO:0000256" key="1">
    <source>
        <dbReference type="SAM" id="MobiDB-lite"/>
    </source>
</evidence>
<organism evidence="2 3">
    <name type="scientific">Cuscuta epithymum</name>
    <dbReference type="NCBI Taxonomy" id="186058"/>
    <lineage>
        <taxon>Eukaryota</taxon>
        <taxon>Viridiplantae</taxon>
        <taxon>Streptophyta</taxon>
        <taxon>Embryophyta</taxon>
        <taxon>Tracheophyta</taxon>
        <taxon>Spermatophyta</taxon>
        <taxon>Magnoliopsida</taxon>
        <taxon>eudicotyledons</taxon>
        <taxon>Gunneridae</taxon>
        <taxon>Pentapetalae</taxon>
        <taxon>asterids</taxon>
        <taxon>lamiids</taxon>
        <taxon>Solanales</taxon>
        <taxon>Convolvulaceae</taxon>
        <taxon>Cuscuteae</taxon>
        <taxon>Cuscuta</taxon>
        <taxon>Cuscuta subgen. Cuscuta</taxon>
    </lineage>
</organism>
<dbReference type="AlphaFoldDB" id="A0AAV0DIY2"/>
<comment type="caution">
    <text evidence="2">The sequence shown here is derived from an EMBL/GenBank/DDBJ whole genome shotgun (WGS) entry which is preliminary data.</text>
</comment>
<proteinExistence type="predicted"/>
<accession>A0AAV0DIY2</accession>
<feature type="region of interest" description="Disordered" evidence="1">
    <location>
        <begin position="1"/>
        <end position="51"/>
    </location>
</feature>
<evidence type="ECO:0000313" key="2">
    <source>
        <dbReference type="EMBL" id="CAH9102415.1"/>
    </source>
</evidence>
<dbReference type="EMBL" id="CAMAPF010000115">
    <property type="protein sequence ID" value="CAH9102415.1"/>
    <property type="molecule type" value="Genomic_DNA"/>
</dbReference>
<keyword evidence="3" id="KW-1185">Reference proteome</keyword>
<protein>
    <submittedName>
        <fullName evidence="2">Uncharacterized protein</fullName>
    </submittedName>
</protein>